<reference evidence="1 2" key="1">
    <citation type="submission" date="2006-03" db="EMBL/GenBank/DDBJ databases">
        <title>Complete sequence of chromosome of Nitrobacter hamburgensis X14.</title>
        <authorList>
            <consortium name="US DOE Joint Genome Institute"/>
            <person name="Copeland A."/>
            <person name="Lucas S."/>
            <person name="Lapidus A."/>
            <person name="Barry K."/>
            <person name="Detter J.C."/>
            <person name="Glavina del Rio T."/>
            <person name="Hammon N."/>
            <person name="Israni S."/>
            <person name="Dalin E."/>
            <person name="Tice H."/>
            <person name="Pitluck S."/>
            <person name="Chain P."/>
            <person name="Malfatti S."/>
            <person name="Shin M."/>
            <person name="Vergez L."/>
            <person name="Schmutz J."/>
            <person name="Larimer F."/>
            <person name="Land M."/>
            <person name="Hauser L."/>
            <person name="Kyrpides N."/>
            <person name="Ivanova N."/>
            <person name="Ward B."/>
            <person name="Arp D."/>
            <person name="Klotz M."/>
            <person name="Stein L."/>
            <person name="O'Mullan G."/>
            <person name="Starkenburg S."/>
            <person name="Sayavedra L."/>
            <person name="Poret-Peterson A.T."/>
            <person name="Gentry M.E."/>
            <person name="Bruce D."/>
            <person name="Richardson P."/>
        </authorList>
    </citation>
    <scope>NUCLEOTIDE SEQUENCE [LARGE SCALE GENOMIC DNA]</scope>
    <source>
        <strain evidence="2">DSM 10229 / NCIMB 13809 / X14</strain>
    </source>
</reference>
<dbReference type="HOGENOM" id="CLU_163848_0_0_5"/>
<dbReference type="RefSeq" id="WP_011509999.1">
    <property type="nucleotide sequence ID" value="NC_007964.1"/>
</dbReference>
<evidence type="ECO:0000313" key="2">
    <source>
        <dbReference type="Proteomes" id="UP000001953"/>
    </source>
</evidence>
<dbReference type="Proteomes" id="UP000001953">
    <property type="component" value="Chromosome"/>
</dbReference>
<dbReference type="STRING" id="323097.Nham_1487"/>
<accession>Q1QN88</accession>
<dbReference type="eggNOG" id="ENOG50334RR">
    <property type="taxonomic scope" value="Bacteria"/>
</dbReference>
<organism evidence="1 2">
    <name type="scientific">Nitrobacter hamburgensis (strain DSM 10229 / NCIMB 13809 / X14)</name>
    <dbReference type="NCBI Taxonomy" id="323097"/>
    <lineage>
        <taxon>Bacteria</taxon>
        <taxon>Pseudomonadati</taxon>
        <taxon>Pseudomonadota</taxon>
        <taxon>Alphaproteobacteria</taxon>
        <taxon>Hyphomicrobiales</taxon>
        <taxon>Nitrobacteraceae</taxon>
        <taxon>Nitrobacter</taxon>
    </lineage>
</organism>
<protein>
    <submittedName>
        <fullName evidence="1">Uncharacterized protein</fullName>
    </submittedName>
</protein>
<gene>
    <name evidence="1" type="ordered locus">Nham_1487</name>
</gene>
<dbReference type="OrthoDB" id="9150143at2"/>
<evidence type="ECO:0000313" key="1">
    <source>
        <dbReference type="EMBL" id="ABE62309.1"/>
    </source>
</evidence>
<dbReference type="AlphaFoldDB" id="Q1QN88"/>
<dbReference type="EMBL" id="CP000319">
    <property type="protein sequence ID" value="ABE62309.1"/>
    <property type="molecule type" value="Genomic_DNA"/>
</dbReference>
<dbReference type="KEGG" id="nha:Nham_1487"/>
<keyword evidence="2" id="KW-1185">Reference proteome</keyword>
<proteinExistence type="predicted"/>
<sequence>MRIIAVILAGMFLTGMALFAGAGAWADSRVFVIANQADGYGIDQCLAQGEKCGAHAAHSYCRSRDFAQATAYRRVKPEEMTDSIPGSTGSCRHSGCNEYVAITCQR</sequence>
<name>Q1QN88_NITHX</name>